<feature type="transmembrane region" description="Helical" evidence="1">
    <location>
        <begin position="115"/>
        <end position="137"/>
    </location>
</feature>
<dbReference type="PANTHER" id="PTHR42861">
    <property type="entry name" value="CALCIUM-TRANSPORTING ATPASE"/>
    <property type="match status" value="1"/>
</dbReference>
<name>A0A8J5HF24_ZINOF</name>
<accession>A0A8J5HF24</accession>
<organism evidence="2 3">
    <name type="scientific">Zingiber officinale</name>
    <name type="common">Ginger</name>
    <name type="synonym">Amomum zingiber</name>
    <dbReference type="NCBI Taxonomy" id="94328"/>
    <lineage>
        <taxon>Eukaryota</taxon>
        <taxon>Viridiplantae</taxon>
        <taxon>Streptophyta</taxon>
        <taxon>Embryophyta</taxon>
        <taxon>Tracheophyta</taxon>
        <taxon>Spermatophyta</taxon>
        <taxon>Magnoliopsida</taxon>
        <taxon>Liliopsida</taxon>
        <taxon>Zingiberales</taxon>
        <taxon>Zingiberaceae</taxon>
        <taxon>Zingiber</taxon>
    </lineage>
</organism>
<keyword evidence="1" id="KW-0472">Membrane</keyword>
<feature type="transmembrane region" description="Helical" evidence="1">
    <location>
        <begin position="20"/>
        <end position="44"/>
    </location>
</feature>
<reference evidence="2 3" key="1">
    <citation type="submission" date="2020-08" db="EMBL/GenBank/DDBJ databases">
        <title>Plant Genome Project.</title>
        <authorList>
            <person name="Zhang R.-G."/>
        </authorList>
    </citation>
    <scope>NUCLEOTIDE SEQUENCE [LARGE SCALE GENOMIC DNA]</scope>
    <source>
        <tissue evidence="2">Rhizome</tissue>
    </source>
</reference>
<dbReference type="EMBL" id="JACMSC010000004">
    <property type="protein sequence ID" value="KAG6525565.1"/>
    <property type="molecule type" value="Genomic_DNA"/>
</dbReference>
<protein>
    <submittedName>
        <fullName evidence="2">Uncharacterized protein</fullName>
    </submittedName>
</protein>
<keyword evidence="1" id="KW-1133">Transmembrane helix</keyword>
<comment type="caution">
    <text evidence="2">The sequence shown here is derived from an EMBL/GenBank/DDBJ whole genome shotgun (WGS) entry which is preliminary data.</text>
</comment>
<evidence type="ECO:0000313" key="2">
    <source>
        <dbReference type="EMBL" id="KAG6525565.1"/>
    </source>
</evidence>
<evidence type="ECO:0000256" key="1">
    <source>
        <dbReference type="SAM" id="Phobius"/>
    </source>
</evidence>
<dbReference type="Gene3D" id="1.20.1110.10">
    <property type="entry name" value="Calcium-transporting ATPase, transmembrane domain"/>
    <property type="match status" value="1"/>
</dbReference>
<keyword evidence="1" id="KW-0812">Transmembrane</keyword>
<keyword evidence="3" id="KW-1185">Reference proteome</keyword>
<dbReference type="AlphaFoldDB" id="A0A8J5HF24"/>
<gene>
    <name evidence="2" type="ORF">ZIOFF_015527</name>
</gene>
<evidence type="ECO:0000313" key="3">
    <source>
        <dbReference type="Proteomes" id="UP000734854"/>
    </source>
</evidence>
<sequence>MRILDQNLLQHMIDDSNENYFLGFMWNPLSWVMEMAAIMAIALAIGSGKPPDWQDFVGIVVLLVINSTISFIEENNADNVAAVLQLLWLAWLKKRRCSESQSGKIVFVLPFFERILSFCVPLLTVMLPTLSGLSLALERRCLCRRR</sequence>
<dbReference type="InterPro" id="IPR023298">
    <property type="entry name" value="ATPase_P-typ_TM_dom_sf"/>
</dbReference>
<dbReference type="SUPFAM" id="SSF81665">
    <property type="entry name" value="Calcium ATPase, transmembrane domain M"/>
    <property type="match status" value="1"/>
</dbReference>
<proteinExistence type="predicted"/>
<dbReference type="Proteomes" id="UP000734854">
    <property type="component" value="Unassembled WGS sequence"/>
</dbReference>